<accession>A0A6A7BMC4</accession>
<keyword evidence="2" id="KW-1185">Reference proteome</keyword>
<protein>
    <submittedName>
        <fullName evidence="1">Uncharacterized protein</fullName>
    </submittedName>
</protein>
<reference evidence="1" key="1">
    <citation type="submission" date="2020-01" db="EMBL/GenBank/DDBJ databases">
        <authorList>
            <consortium name="DOE Joint Genome Institute"/>
            <person name="Haridas S."/>
            <person name="Albert R."/>
            <person name="Binder M."/>
            <person name="Bloem J."/>
            <person name="Labutti K."/>
            <person name="Salamov A."/>
            <person name="Andreopoulos B."/>
            <person name="Baker S.E."/>
            <person name="Barry K."/>
            <person name="Bills G."/>
            <person name="Bluhm B.H."/>
            <person name="Cannon C."/>
            <person name="Castanera R."/>
            <person name="Culley D.E."/>
            <person name="Daum C."/>
            <person name="Ezra D."/>
            <person name="Gonzalez J.B."/>
            <person name="Henrissat B."/>
            <person name="Kuo A."/>
            <person name="Liang C."/>
            <person name="Lipzen A."/>
            <person name="Lutzoni F."/>
            <person name="Magnuson J."/>
            <person name="Mondo S."/>
            <person name="Nolan M."/>
            <person name="Ohm R."/>
            <person name="Pangilinan J."/>
            <person name="Park H.-J."/>
            <person name="Ramirez L."/>
            <person name="Alfaro M."/>
            <person name="Sun H."/>
            <person name="Tritt A."/>
            <person name="Yoshinaga Y."/>
            <person name="Zwiers L.-H."/>
            <person name="Turgeon B.G."/>
            <person name="Goodwin S.B."/>
            <person name="Spatafora J.W."/>
            <person name="Crous P.W."/>
            <person name="Grigoriev I.V."/>
        </authorList>
    </citation>
    <scope>NUCLEOTIDE SEQUENCE</scope>
    <source>
        <strain evidence="1">IPT5</strain>
    </source>
</reference>
<organism evidence="1 2">
    <name type="scientific">Plenodomus tracheiphilus IPT5</name>
    <dbReference type="NCBI Taxonomy" id="1408161"/>
    <lineage>
        <taxon>Eukaryota</taxon>
        <taxon>Fungi</taxon>
        <taxon>Dikarya</taxon>
        <taxon>Ascomycota</taxon>
        <taxon>Pezizomycotina</taxon>
        <taxon>Dothideomycetes</taxon>
        <taxon>Pleosporomycetidae</taxon>
        <taxon>Pleosporales</taxon>
        <taxon>Pleosporineae</taxon>
        <taxon>Leptosphaeriaceae</taxon>
        <taxon>Plenodomus</taxon>
    </lineage>
</organism>
<dbReference type="Proteomes" id="UP000799423">
    <property type="component" value="Unassembled WGS sequence"/>
</dbReference>
<dbReference type="AlphaFoldDB" id="A0A6A7BMC4"/>
<evidence type="ECO:0000313" key="2">
    <source>
        <dbReference type="Proteomes" id="UP000799423"/>
    </source>
</evidence>
<sequence>MGGPWHCDETSCSIASCRTASWLPPWYFSYATFFSNVVISGNANSRLARCTLATTFAVHSPFDLSMPAIVIRRESCYQPRCTLGNRYEPWPSAEDLWRDANILFEYQCPRTYSSVFVNRWRVHRGLFTGLGGTVNPSGDLILTADPLPICYRGPARSQLSGYYASFSCSNSNAEAVPLVRIRRNKCKVKLEHVPANMSISAWPSTTRTYTSR</sequence>
<name>A0A6A7BMC4_9PLEO</name>
<proteinExistence type="predicted"/>
<gene>
    <name evidence="1" type="ORF">T440DRAFT_3937</name>
</gene>
<evidence type="ECO:0000313" key="1">
    <source>
        <dbReference type="EMBL" id="KAF2856596.1"/>
    </source>
</evidence>
<dbReference type="EMBL" id="MU006288">
    <property type="protein sequence ID" value="KAF2856596.1"/>
    <property type="molecule type" value="Genomic_DNA"/>
</dbReference>